<evidence type="ECO:0000259" key="6">
    <source>
        <dbReference type="PROSITE" id="PS50865"/>
    </source>
</evidence>
<feature type="region of interest" description="Disordered" evidence="5">
    <location>
        <begin position="906"/>
        <end position="951"/>
    </location>
</feature>
<keyword evidence="2 4" id="KW-0863">Zinc-finger</keyword>
<dbReference type="PANTHER" id="PTHR24216">
    <property type="entry name" value="PAXILLIN-RELATED"/>
    <property type="match status" value="1"/>
</dbReference>
<dbReference type="PANTHER" id="PTHR24216:SF65">
    <property type="entry name" value="PAXILLIN-LIKE PROTEIN 1"/>
    <property type="match status" value="1"/>
</dbReference>
<dbReference type="Proteomes" id="UP001465976">
    <property type="component" value="Unassembled WGS sequence"/>
</dbReference>
<dbReference type="Pfam" id="PF01753">
    <property type="entry name" value="zf-MYND"/>
    <property type="match status" value="1"/>
</dbReference>
<feature type="compositionally biased region" description="Polar residues" evidence="5">
    <location>
        <begin position="1632"/>
        <end position="1642"/>
    </location>
</feature>
<proteinExistence type="predicted"/>
<feature type="compositionally biased region" description="Acidic residues" evidence="5">
    <location>
        <begin position="1793"/>
        <end position="1806"/>
    </location>
</feature>
<feature type="compositionally biased region" description="Low complexity" evidence="5">
    <location>
        <begin position="736"/>
        <end position="745"/>
    </location>
</feature>
<evidence type="ECO:0000256" key="5">
    <source>
        <dbReference type="SAM" id="MobiDB-lite"/>
    </source>
</evidence>
<sequence>MSKRRNKFHAPNDFNQTQIPSRAESSRQYCSSTLEHILARESPFPLDVSMLKEPLPAPSTSTSIDASKPTKFFQRMLDIIAVVFRSKRSGHTGVAEFRDQFPDLCKWMSFFIRTWALPSMATATTAGLEFQHRVIHLSGAAADEVLFVSEMKPLFPGVGGLIPPFVELLIELSVCLASTFHPCFSRIWSRLMKLNSSILDREISSYISTARYDLPRILMDILLQEVDRPDMDMDISVVSCTLNLMENSMRCSPDSDPESYLHRFLREGIVTKLTTLLHRVATVEVHSTDYSYRYIGPLVFRDCCRCLARCMEDGFTWACEALDSGVVSALGYTLVQLGLLRGGTGISLSVGDQEEIRIRNACSAVLRTLTAFLVIPSIIRRAHSKAKLLQKDQTLQDKFRRLPESEGQFVKEYVDMWRERTEVVARKTLDWFNVSSEIRMCCSNDENCPYRSLRPTESKPKYYRCARCRVAVYCSAQCQRKHWIKRHRTECHSLRPRPGHSFRASKLDESFIRYNTNIEIIYRKDMLKRGLLSPLNSAGGPTVHQFDYNCFTAENGVYGAIDFRRLVRDLEANGESTVKDELVAERKKLDVKRELLTLIRYPGEKAISWLVYRPNLDYVLSSDSRLLNNLISHEKEYSKHLHALLDSSHASFNSLTAFAASSPPPTSQIILAVAGSLSNVDDALRGYVVAVERWRQYLADLKDLEDEVGNIMRDRDILVTRLLKASKSKPTSNRDSLLSSIQMSPSPQPMPPFHHSPSSSTLGSYDDPTSMTYLPTPPEPTNSYFSAPPNKKLQAAQSELQACEAHLAIKERELDVKRNGAITEGLHTRFHALSECGQRWTQIGKDVEVYLYGQTAEEQRAIASASPRPIFPTAASDSKPLPPPLPSPNLDPNPPVIHTPIPIPIRPAALPEPEGPSSDISHSSIAPSQSASQVGTLVPSTPTSTTFTVTPNQNQNHIYADLEAQPVNASSSSLFMPKRHVLPHRITEEDLDVRAARERQSLEEQGGGSSEEDEGEHDEPMEVIENPRYNPNQHQHQRNGGGGSHLHDASSTSSSPRKEKSRFLGSIRGLFSRHGKEGSTTSSVAGSRGDEDDEVSVGRGRRRKKARKPLFAKEKKWETRIEGNIRELTRDSPALTARPFPGRRASEDMVFGSGTVTPRPRVFSDVSPNASPKVAGKRLKKKTQGQGQNKGEHSGSGGETATEATKKKRRRSASLDPALLNLREENAANGVDSGSGTRDERIGEWVDSQKKTTTAGVDEPPKRKTSVKRRKSVKDASASTPNLAPAPTLLHQAASSKEEDIYLVPVTSEGTLSRSSSNVSARNRGQTTTTAASGTGGGLQRSGSGKSKRRSASVDQPAHTQPRTLHTTGAPSLPATTPTPTTPTTPTPRAQKRASSPVTFGGGVGMGSSSLMSIVEDVAKANREAWNGPPAHGSPVMVKSIGGTVKPAGLVDVPMEVVKAPKSVSVKDLEAMDTDSVKAKAKSGASANAGMFLPKAPSLKVEEGGHGRAGQGVPPSHPHPSSHPVASASTSTLTPAVPSSSASLPTPAPARHDHVHFQRAPSPPSQPRKQVMPLKSALKGGSGSGGSRTPSPGTVATYGSTPSPPPNAQLQPPQQHNIHHEPSIGLFPLPTGPSSQTQTQAQKAPIPMVNGNAIQPSPNGNKHDSDDDDAASISSYETGHEVFVDVGGDGDSSGGETERENQPLPPPPPPPPAKINGNGNAIVPESAPQPQPVPQRRKSVRVSLKPQFSPTPPAIEDDPEGMVWEVTESPTSTETPRQRQSSQKGRGYREERDMWDDSSEDEEDNEYASARRLLNRLGRKEKEKTK</sequence>
<protein>
    <recommendedName>
        <fullName evidence="6">MYND-type domain-containing protein</fullName>
    </recommendedName>
</protein>
<feature type="region of interest" description="Disordered" evidence="5">
    <location>
        <begin position="986"/>
        <end position="1112"/>
    </location>
</feature>
<dbReference type="PROSITE" id="PS50865">
    <property type="entry name" value="ZF_MYND_2"/>
    <property type="match status" value="1"/>
</dbReference>
<accession>A0ABR3F9I4</accession>
<feature type="domain" description="MYND-type" evidence="6">
    <location>
        <begin position="445"/>
        <end position="491"/>
    </location>
</feature>
<feature type="region of interest" description="Disordered" evidence="5">
    <location>
        <begin position="1"/>
        <end position="25"/>
    </location>
</feature>
<evidence type="ECO:0000256" key="2">
    <source>
        <dbReference type="ARBA" id="ARBA00022771"/>
    </source>
</evidence>
<dbReference type="Gene3D" id="6.10.140.2220">
    <property type="match status" value="1"/>
</dbReference>
<feature type="region of interest" description="Disordered" evidence="5">
    <location>
        <begin position="862"/>
        <end position="892"/>
    </location>
</feature>
<feature type="compositionally biased region" description="Pro residues" evidence="5">
    <location>
        <begin position="880"/>
        <end position="892"/>
    </location>
</feature>
<feature type="compositionally biased region" description="Low complexity" evidence="5">
    <location>
        <begin position="1367"/>
        <end position="1379"/>
    </location>
</feature>
<feature type="region of interest" description="Disordered" evidence="5">
    <location>
        <begin position="729"/>
        <end position="789"/>
    </location>
</feature>
<feature type="compositionally biased region" description="Basic residues" evidence="5">
    <location>
        <begin position="1099"/>
        <end position="1110"/>
    </location>
</feature>
<feature type="compositionally biased region" description="Basic residues" evidence="5">
    <location>
        <begin position="1263"/>
        <end position="1272"/>
    </location>
</feature>
<evidence type="ECO:0000313" key="7">
    <source>
        <dbReference type="EMBL" id="KAL0571934.1"/>
    </source>
</evidence>
<feature type="region of interest" description="Disordered" evidence="5">
    <location>
        <begin position="1130"/>
        <end position="1405"/>
    </location>
</feature>
<dbReference type="InterPro" id="IPR002893">
    <property type="entry name" value="Znf_MYND"/>
</dbReference>
<feature type="region of interest" description="Disordered" evidence="5">
    <location>
        <begin position="1499"/>
        <end position="1826"/>
    </location>
</feature>
<dbReference type="Gene3D" id="1.20.1270.60">
    <property type="entry name" value="Arfaptin homology (AH) domain/BAR domain"/>
    <property type="match status" value="1"/>
</dbReference>
<keyword evidence="8" id="KW-1185">Reference proteome</keyword>
<evidence type="ECO:0000256" key="1">
    <source>
        <dbReference type="ARBA" id="ARBA00022723"/>
    </source>
</evidence>
<keyword evidence="1" id="KW-0479">Metal-binding</keyword>
<feature type="compositionally biased region" description="Low complexity" evidence="5">
    <location>
        <begin position="1313"/>
        <end position="1333"/>
    </location>
</feature>
<feature type="compositionally biased region" description="Polar residues" evidence="5">
    <location>
        <begin position="761"/>
        <end position="773"/>
    </location>
</feature>
<feature type="compositionally biased region" description="Pro residues" evidence="5">
    <location>
        <begin position="1703"/>
        <end position="1713"/>
    </location>
</feature>
<name>A0ABR3F9I4_9AGAR</name>
<dbReference type="InterPro" id="IPR027267">
    <property type="entry name" value="AH/BAR_dom_sf"/>
</dbReference>
<reference evidence="7 8" key="1">
    <citation type="submission" date="2024-02" db="EMBL/GenBank/DDBJ databases">
        <title>A draft genome for the cacao thread blight pathogen Marasmius crinis-equi.</title>
        <authorList>
            <person name="Cohen S.P."/>
            <person name="Baruah I.K."/>
            <person name="Amoako-Attah I."/>
            <person name="Bukari Y."/>
            <person name="Meinhardt L.W."/>
            <person name="Bailey B.A."/>
        </authorList>
    </citation>
    <scope>NUCLEOTIDE SEQUENCE [LARGE SCALE GENOMIC DNA]</scope>
    <source>
        <strain evidence="7 8">GH-76</strain>
    </source>
</reference>
<keyword evidence="3" id="KW-0862">Zinc</keyword>
<gene>
    <name evidence="7" type="ORF">V5O48_010024</name>
</gene>
<dbReference type="SUPFAM" id="SSF144232">
    <property type="entry name" value="HIT/MYND zinc finger-like"/>
    <property type="match status" value="1"/>
</dbReference>
<comment type="caution">
    <text evidence="7">The sequence shown here is derived from an EMBL/GenBank/DDBJ whole genome shotgun (WGS) entry which is preliminary data.</text>
</comment>
<feature type="compositionally biased region" description="Basic and acidic residues" evidence="5">
    <location>
        <begin position="1237"/>
        <end position="1250"/>
    </location>
</feature>
<evidence type="ECO:0000256" key="3">
    <source>
        <dbReference type="ARBA" id="ARBA00022833"/>
    </source>
</evidence>
<dbReference type="EMBL" id="JBAHYK010000694">
    <property type="protein sequence ID" value="KAL0571934.1"/>
    <property type="molecule type" value="Genomic_DNA"/>
</dbReference>
<evidence type="ECO:0000313" key="8">
    <source>
        <dbReference type="Proteomes" id="UP001465976"/>
    </source>
</evidence>
<evidence type="ECO:0000256" key="4">
    <source>
        <dbReference type="PROSITE-ProRule" id="PRU00134"/>
    </source>
</evidence>
<organism evidence="7 8">
    <name type="scientific">Marasmius crinis-equi</name>
    <dbReference type="NCBI Taxonomy" id="585013"/>
    <lineage>
        <taxon>Eukaryota</taxon>
        <taxon>Fungi</taxon>
        <taxon>Dikarya</taxon>
        <taxon>Basidiomycota</taxon>
        <taxon>Agaricomycotina</taxon>
        <taxon>Agaricomycetes</taxon>
        <taxon>Agaricomycetidae</taxon>
        <taxon>Agaricales</taxon>
        <taxon>Marasmiineae</taxon>
        <taxon>Marasmiaceae</taxon>
        <taxon>Marasmius</taxon>
    </lineage>
</organism>
<feature type="compositionally biased region" description="Acidic residues" evidence="5">
    <location>
        <begin position="1010"/>
        <end position="1022"/>
    </location>
</feature>
<feature type="compositionally biased region" description="Low complexity" evidence="5">
    <location>
        <begin position="1522"/>
        <end position="1545"/>
    </location>
</feature>
<feature type="compositionally biased region" description="Basic and acidic residues" evidence="5">
    <location>
        <begin position="986"/>
        <end position="1002"/>
    </location>
</feature>